<dbReference type="EMBL" id="MU007036">
    <property type="protein sequence ID" value="KAF2430752.1"/>
    <property type="molecule type" value="Genomic_DNA"/>
</dbReference>
<evidence type="ECO:0000313" key="2">
    <source>
        <dbReference type="EMBL" id="KAF2430752.1"/>
    </source>
</evidence>
<accession>A0A9P4NSA0</accession>
<name>A0A9P4NSA0_9PEZI</name>
<keyword evidence="1" id="KW-0812">Transmembrane</keyword>
<dbReference type="AlphaFoldDB" id="A0A9P4NSA0"/>
<evidence type="ECO:0000313" key="3">
    <source>
        <dbReference type="Proteomes" id="UP000800235"/>
    </source>
</evidence>
<keyword evidence="1" id="KW-1133">Transmembrane helix</keyword>
<reference evidence="2" key="1">
    <citation type="journal article" date="2020" name="Stud. Mycol.">
        <title>101 Dothideomycetes genomes: a test case for predicting lifestyles and emergence of pathogens.</title>
        <authorList>
            <person name="Haridas S."/>
            <person name="Albert R."/>
            <person name="Binder M."/>
            <person name="Bloem J."/>
            <person name="Labutti K."/>
            <person name="Salamov A."/>
            <person name="Andreopoulos B."/>
            <person name="Baker S."/>
            <person name="Barry K."/>
            <person name="Bills G."/>
            <person name="Bluhm B."/>
            <person name="Cannon C."/>
            <person name="Castanera R."/>
            <person name="Culley D."/>
            <person name="Daum C."/>
            <person name="Ezra D."/>
            <person name="Gonzalez J."/>
            <person name="Henrissat B."/>
            <person name="Kuo A."/>
            <person name="Liang C."/>
            <person name="Lipzen A."/>
            <person name="Lutzoni F."/>
            <person name="Magnuson J."/>
            <person name="Mondo S."/>
            <person name="Nolan M."/>
            <person name="Ohm R."/>
            <person name="Pangilinan J."/>
            <person name="Park H.-J."/>
            <person name="Ramirez L."/>
            <person name="Alfaro M."/>
            <person name="Sun H."/>
            <person name="Tritt A."/>
            <person name="Yoshinaga Y."/>
            <person name="Zwiers L.-H."/>
            <person name="Turgeon B."/>
            <person name="Goodwin S."/>
            <person name="Spatafora J."/>
            <person name="Crous P."/>
            <person name="Grigoriev I."/>
        </authorList>
    </citation>
    <scope>NUCLEOTIDE SEQUENCE</scope>
    <source>
        <strain evidence="2">CBS 130266</strain>
    </source>
</reference>
<feature type="transmembrane region" description="Helical" evidence="1">
    <location>
        <begin position="22"/>
        <end position="39"/>
    </location>
</feature>
<keyword evidence="3" id="KW-1185">Reference proteome</keyword>
<proteinExistence type="predicted"/>
<evidence type="ECO:0000256" key="1">
    <source>
        <dbReference type="SAM" id="Phobius"/>
    </source>
</evidence>
<dbReference type="Proteomes" id="UP000800235">
    <property type="component" value="Unassembled WGS sequence"/>
</dbReference>
<organism evidence="2 3">
    <name type="scientific">Tothia fuscella</name>
    <dbReference type="NCBI Taxonomy" id="1048955"/>
    <lineage>
        <taxon>Eukaryota</taxon>
        <taxon>Fungi</taxon>
        <taxon>Dikarya</taxon>
        <taxon>Ascomycota</taxon>
        <taxon>Pezizomycotina</taxon>
        <taxon>Dothideomycetes</taxon>
        <taxon>Pleosporomycetidae</taxon>
        <taxon>Venturiales</taxon>
        <taxon>Cylindrosympodiaceae</taxon>
        <taxon>Tothia</taxon>
    </lineage>
</organism>
<comment type="caution">
    <text evidence="2">The sequence shown here is derived from an EMBL/GenBank/DDBJ whole genome shotgun (WGS) entry which is preliminary data.</text>
</comment>
<keyword evidence="1" id="KW-0472">Membrane</keyword>
<protein>
    <submittedName>
        <fullName evidence="2">Uncharacterized protein</fullName>
    </submittedName>
</protein>
<sequence>MTRVGPVSFMAHIFSWRAFERLMVVFSVLFVRLTVYGNIRKKYIPLLNSRLTHTSFVD</sequence>
<gene>
    <name evidence="2" type="ORF">EJ08DRAFT_208753</name>
</gene>